<dbReference type="PROSITE" id="PS50837">
    <property type="entry name" value="NACHT"/>
    <property type="match status" value="1"/>
</dbReference>
<comment type="caution">
    <text evidence="6">The sequence shown here is derived from an EMBL/GenBank/DDBJ whole genome shotgun (WGS) entry which is preliminary data.</text>
</comment>
<feature type="repeat" description="WD" evidence="3">
    <location>
        <begin position="1384"/>
        <end position="1425"/>
    </location>
</feature>
<evidence type="ECO:0000313" key="6">
    <source>
        <dbReference type="EMBL" id="KAG5173274.1"/>
    </source>
</evidence>
<sequence>MEKRQKPARKGTLQSGTKSKNLKKAEGKVERRRDIFLKPFSLIFRPSGSESDVATSGGVHAGLIAQVISIAVLLNSQLKELNDQAAWAAQDIASKVGKGYGGNLTEEFENVEINSVIPKSIEFHDAVSEPIPTDFSNAVQEAQISVLAMQSHSSMPQESFKTTFELVLRKLDSFSSIVEDLAEIHPFAKMAYKILFFASNAIVEQMDLDNDIRDLVGLVNKTYIFVDQAHQVQDMLPQLEILKALTLKTVEVAHFIVDYSKKKNFWVRTCQNLVSSAKERITAFTTEFDELMNDFRTHSALHTQVNTYHLLGKLDRLSSDFDLNSVEYAKGATGYSSVKQCLATTRVEILDEITNWVNDTSSESNVMWVSGGAGTGKSTIAHTIARRFAELGSLGSCFSFDKNAAGDRRHEKIFSTIARDLADIDPAVKSALSQVLHDAPASVKSTTDLFQQWETFILGTFKTIYDREESSASIIGPVLIVIDALDESGDDIKTRSALLSILGGEKGFIQNLPRNFRIVITSRPSVDIYNVLKDRSHVVIKSMDDIPLSKALADISAYISSRLLPQLEDFLDADHLQILVGHSDGLFQWAYLACEYMLGNSFGGLTVEEKFDDLCSNSAEVTGDVLLQDTYYLILSKLFDIKRPTVLARFQSVMGQILATMEPLPQASLNTIRSRFIGVSKTNSDISVIVNHMGSLLVGVTNKTVPIRPVHTSFYDFLKDKDASKEFYVDTSIAQSTLAHSCLDIMIDKTGLKFNVLNISSSFTQNQDIPSSALETIPAHLVYACKFWANHLEKTEPDDHLLSAIHSLLFEKFLFWLEVIALTKSMNKCVEALSILTLWIPDPTSETKLFAEDAQKFIRVFGGVLDESVPHLYLSAIPFAPRQSVIYRTYNQFFHHTLKVAEGHLNNWPTLQLTITSHYDAVNSAAFSPDGTLIASGSDDESVIVYDAVTAEEIYTFEEHAESVLCLAFSPKGELLASCSDDGNVILWNPRTGAVAHRWEHDGDSAQHVAFSADGTKLAVVLEKLSVCVYAVSSGKRLKTFGKKLDDPSLCAAFSPDNLCIASSTESGKIYIWDVKSGNELQILGADDEDPWTVSSIAFSPVDSNILATVLHDDSVCIWDIAKSAKIHVLEGHTDSVTSVAFSSDGTKVVSGSADTDIIIWNAITGEEINTLEGHSDWVQSVYFSPDDSQVVSASIDNTVCVWDAVAGHSTEYVLEGHSAWIAAVCLSSNGDFIVSASHDCTIGIWDSNTGTLIKYLEDGHEDPIKWVTVSSDNLWVASASDDEMAIIWDIESGKVIKTFKGHTDSISCVAFKYDNSKIITACDDYLVHIWDVETTKIDLVFNKHTDVVFAAQFSPDGEIAASCGSDKLTYVWNSSTGEILHTLKEHEDDIYNLAFSPNGEHLVTGSHDCLLCIWDIKSGQLLKKLEQVDTALSVAYSHDGTKIVSGSDDHMVYVWDVESGQVVTQLEGHSGSVQAAVFSNDGSKIVSCGADRMIRVWVLEKQPGDDHNIQFSNVPEHALKITEDFLNFTPLNEDDDKPVTKVWDQACGWAVGPKGQKLFWVPPQFHGGLITPSTSLLIGPQRTTLDLSDLVYGSEWPKCFLQN</sequence>
<feature type="repeat" description="WD" evidence="3">
    <location>
        <begin position="1467"/>
        <end position="1498"/>
    </location>
</feature>
<dbReference type="PROSITE" id="PS50082">
    <property type="entry name" value="WD_REPEATS_2"/>
    <property type="match status" value="13"/>
</dbReference>
<feature type="region of interest" description="Disordered" evidence="4">
    <location>
        <begin position="1"/>
        <end position="27"/>
    </location>
</feature>
<feature type="repeat" description="WD" evidence="3">
    <location>
        <begin position="1130"/>
        <end position="1171"/>
    </location>
</feature>
<feature type="repeat" description="WD" evidence="3">
    <location>
        <begin position="1215"/>
        <end position="1256"/>
    </location>
</feature>
<evidence type="ECO:0000259" key="5">
    <source>
        <dbReference type="PROSITE" id="PS50837"/>
    </source>
</evidence>
<name>A0A8H7Y8J9_PSICU</name>
<dbReference type="OrthoDB" id="163438at2759"/>
<dbReference type="InterPro" id="IPR001680">
    <property type="entry name" value="WD40_rpt"/>
</dbReference>
<feature type="repeat" description="WD" evidence="3">
    <location>
        <begin position="1342"/>
        <end position="1383"/>
    </location>
</feature>
<feature type="repeat" description="WD" evidence="3">
    <location>
        <begin position="1258"/>
        <end position="1299"/>
    </location>
</feature>
<feature type="repeat" description="WD" evidence="3">
    <location>
        <begin position="915"/>
        <end position="956"/>
    </location>
</feature>
<accession>A0A8H7Y8J9</accession>
<feature type="repeat" description="WD" evidence="3">
    <location>
        <begin position="1094"/>
        <end position="1129"/>
    </location>
</feature>
<dbReference type="PROSITE" id="PS00678">
    <property type="entry name" value="WD_REPEATS_1"/>
    <property type="match status" value="6"/>
</dbReference>
<reference evidence="6" key="1">
    <citation type="submission" date="2021-02" db="EMBL/GenBank/DDBJ databases">
        <title>Psilocybe cubensis genome.</title>
        <authorList>
            <person name="Mckernan K.J."/>
            <person name="Crawford S."/>
            <person name="Trippe A."/>
            <person name="Kane L.T."/>
            <person name="Mclaughlin S."/>
        </authorList>
    </citation>
    <scope>NUCLEOTIDE SEQUENCE [LARGE SCALE GENOMIC DNA]</scope>
    <source>
        <strain evidence="6">MGC-MH-2018</strain>
    </source>
</reference>
<evidence type="ECO:0000256" key="3">
    <source>
        <dbReference type="PROSITE-ProRule" id="PRU00221"/>
    </source>
</evidence>
<organism evidence="6">
    <name type="scientific">Psilocybe cubensis</name>
    <name type="common">Psychedelic mushroom</name>
    <name type="synonym">Stropharia cubensis</name>
    <dbReference type="NCBI Taxonomy" id="181762"/>
    <lineage>
        <taxon>Eukaryota</taxon>
        <taxon>Fungi</taxon>
        <taxon>Dikarya</taxon>
        <taxon>Basidiomycota</taxon>
        <taxon>Agaricomycotina</taxon>
        <taxon>Agaricomycetes</taxon>
        <taxon>Agaricomycetidae</taxon>
        <taxon>Agaricales</taxon>
        <taxon>Agaricineae</taxon>
        <taxon>Strophariaceae</taxon>
        <taxon>Psilocybe</taxon>
    </lineage>
</organism>
<evidence type="ECO:0000256" key="1">
    <source>
        <dbReference type="ARBA" id="ARBA00022574"/>
    </source>
</evidence>
<dbReference type="SMART" id="SM00320">
    <property type="entry name" value="WD40"/>
    <property type="match status" value="14"/>
</dbReference>
<dbReference type="InterPro" id="IPR015943">
    <property type="entry name" value="WD40/YVTN_repeat-like_dom_sf"/>
</dbReference>
<dbReference type="PANTHER" id="PTHR19879">
    <property type="entry name" value="TRANSCRIPTION INITIATION FACTOR TFIID"/>
    <property type="match status" value="1"/>
</dbReference>
<feature type="repeat" description="WD" evidence="3">
    <location>
        <begin position="1300"/>
        <end position="1341"/>
    </location>
</feature>
<dbReference type="InterPro" id="IPR056884">
    <property type="entry name" value="NPHP3-like_N"/>
</dbReference>
<dbReference type="Pfam" id="PF24883">
    <property type="entry name" value="NPHP3_N"/>
    <property type="match status" value="1"/>
</dbReference>
<evidence type="ECO:0000256" key="2">
    <source>
        <dbReference type="ARBA" id="ARBA00022737"/>
    </source>
</evidence>
<dbReference type="InterPro" id="IPR036322">
    <property type="entry name" value="WD40_repeat_dom_sf"/>
</dbReference>
<feature type="domain" description="NACHT" evidence="5">
    <location>
        <begin position="365"/>
        <end position="525"/>
    </location>
</feature>
<dbReference type="InterPro" id="IPR007111">
    <property type="entry name" value="NACHT_NTPase"/>
</dbReference>
<protein>
    <recommendedName>
        <fullName evidence="5">NACHT domain-containing protein</fullName>
    </recommendedName>
</protein>
<dbReference type="Gene3D" id="2.130.10.10">
    <property type="entry name" value="YVTN repeat-like/Quinoprotein amine dehydrogenase"/>
    <property type="match status" value="4"/>
</dbReference>
<keyword evidence="1 3" id="KW-0853">WD repeat</keyword>
<dbReference type="CDD" id="cd00200">
    <property type="entry name" value="WD40"/>
    <property type="match status" value="2"/>
</dbReference>
<dbReference type="SUPFAM" id="SSF52540">
    <property type="entry name" value="P-loop containing nucleoside triphosphate hydrolases"/>
    <property type="match status" value="1"/>
</dbReference>
<feature type="repeat" description="WD" evidence="3">
    <location>
        <begin position="1053"/>
        <end position="1083"/>
    </location>
</feature>
<proteinExistence type="predicted"/>
<keyword evidence="2" id="KW-0677">Repeat</keyword>
<dbReference type="PRINTS" id="PR00320">
    <property type="entry name" value="GPROTEINBRPT"/>
</dbReference>
<dbReference type="Pfam" id="PF00400">
    <property type="entry name" value="WD40"/>
    <property type="match status" value="13"/>
</dbReference>
<feature type="repeat" description="WD" evidence="3">
    <location>
        <begin position="1434"/>
        <end position="1466"/>
    </location>
</feature>
<feature type="repeat" description="WD" evidence="3">
    <location>
        <begin position="957"/>
        <end position="998"/>
    </location>
</feature>
<dbReference type="EMBL" id="JAFIQS010000002">
    <property type="protein sequence ID" value="KAG5173274.1"/>
    <property type="molecule type" value="Genomic_DNA"/>
</dbReference>
<dbReference type="SUPFAM" id="SSF50978">
    <property type="entry name" value="WD40 repeat-like"/>
    <property type="match status" value="2"/>
</dbReference>
<gene>
    <name evidence="6" type="ORF">JR316_002784</name>
</gene>
<dbReference type="InterPro" id="IPR020472">
    <property type="entry name" value="WD40_PAC1"/>
</dbReference>
<feature type="repeat" description="WD" evidence="3">
    <location>
        <begin position="1172"/>
        <end position="1213"/>
    </location>
</feature>
<dbReference type="Gene3D" id="3.40.50.300">
    <property type="entry name" value="P-loop containing nucleotide triphosphate hydrolases"/>
    <property type="match status" value="1"/>
</dbReference>
<evidence type="ECO:0000256" key="4">
    <source>
        <dbReference type="SAM" id="MobiDB-lite"/>
    </source>
</evidence>
<dbReference type="PANTHER" id="PTHR19879:SF9">
    <property type="entry name" value="TRANSCRIPTION INITIATION FACTOR TFIID SUBUNIT 5"/>
    <property type="match status" value="1"/>
</dbReference>
<dbReference type="InterPro" id="IPR027417">
    <property type="entry name" value="P-loop_NTPase"/>
</dbReference>
<dbReference type="InterPro" id="IPR019775">
    <property type="entry name" value="WD40_repeat_CS"/>
</dbReference>
<dbReference type="PROSITE" id="PS50294">
    <property type="entry name" value="WD_REPEATS_REGION"/>
    <property type="match status" value="11"/>
</dbReference>